<dbReference type="RefSeq" id="WP_131447391.1">
    <property type="nucleotide sequence ID" value="NZ_SJZI01000008.1"/>
</dbReference>
<dbReference type="InterPro" id="IPR036909">
    <property type="entry name" value="Cyt_c-like_dom_sf"/>
</dbReference>
<evidence type="ECO:0000313" key="2">
    <source>
        <dbReference type="Proteomes" id="UP000295334"/>
    </source>
</evidence>
<dbReference type="Proteomes" id="UP000295334">
    <property type="component" value="Unassembled WGS sequence"/>
</dbReference>
<dbReference type="GO" id="GO:0020037">
    <property type="term" value="F:heme binding"/>
    <property type="evidence" value="ECO:0007669"/>
    <property type="project" value="InterPro"/>
</dbReference>
<evidence type="ECO:0008006" key="3">
    <source>
        <dbReference type="Google" id="ProtNLM"/>
    </source>
</evidence>
<reference evidence="1 2" key="1">
    <citation type="submission" date="2019-03" db="EMBL/GenBank/DDBJ databases">
        <authorList>
            <person name="Kim M.K.M."/>
        </authorList>
    </citation>
    <scope>NUCLEOTIDE SEQUENCE [LARGE SCALE GENOMIC DNA]</scope>
    <source>
        <strain evidence="1 2">17J68-12</strain>
    </source>
</reference>
<dbReference type="EMBL" id="SJZI01000008">
    <property type="protein sequence ID" value="TCJ17512.1"/>
    <property type="molecule type" value="Genomic_DNA"/>
</dbReference>
<dbReference type="AlphaFoldDB" id="A0A4V2NWI5"/>
<proteinExistence type="predicted"/>
<name>A0A4V2NWI5_9BACT</name>
<organism evidence="1 2">
    <name type="scientific">Flaviaesturariibacter flavus</name>
    <dbReference type="NCBI Taxonomy" id="2502780"/>
    <lineage>
        <taxon>Bacteria</taxon>
        <taxon>Pseudomonadati</taxon>
        <taxon>Bacteroidota</taxon>
        <taxon>Chitinophagia</taxon>
        <taxon>Chitinophagales</taxon>
        <taxon>Chitinophagaceae</taxon>
        <taxon>Flaviaestuariibacter</taxon>
    </lineage>
</organism>
<dbReference type="GO" id="GO:0009055">
    <property type="term" value="F:electron transfer activity"/>
    <property type="evidence" value="ECO:0007669"/>
    <property type="project" value="InterPro"/>
</dbReference>
<evidence type="ECO:0000313" key="1">
    <source>
        <dbReference type="EMBL" id="TCJ17512.1"/>
    </source>
</evidence>
<accession>A0A4V2NWI5</accession>
<gene>
    <name evidence="1" type="ORF">EPD60_04795</name>
</gene>
<keyword evidence="2" id="KW-1185">Reference proteome</keyword>
<comment type="caution">
    <text evidence="1">The sequence shown here is derived from an EMBL/GenBank/DDBJ whole genome shotgun (WGS) entry which is preliminary data.</text>
</comment>
<protein>
    <recommendedName>
        <fullName evidence="3">Cytochrome c domain-containing protein</fullName>
    </recommendedName>
</protein>
<dbReference type="OrthoDB" id="1524066at2"/>
<dbReference type="SUPFAM" id="SSF46626">
    <property type="entry name" value="Cytochrome c"/>
    <property type="match status" value="1"/>
</dbReference>
<dbReference type="PROSITE" id="PS51257">
    <property type="entry name" value="PROKAR_LIPOPROTEIN"/>
    <property type="match status" value="1"/>
</dbReference>
<sequence length="125" mass="13162">MKLNRILIVVPLLPLLTACYNNKREALNQPVESCATTATTYSGFVQGVIQNACLSCHASVVAAFSGRGVVLEGHANLQPWALNGQLVKVISHAPGAPAMPQGGQKLDDCTIARIQNWVAAGALNN</sequence>